<evidence type="ECO:0000313" key="1">
    <source>
        <dbReference type="EMBL" id="KAJ6795278.1"/>
    </source>
</evidence>
<name>A0AAX6DU54_IRIPA</name>
<dbReference type="EMBL" id="JANAVB010041908">
    <property type="protein sequence ID" value="KAJ6795278.1"/>
    <property type="molecule type" value="Genomic_DNA"/>
</dbReference>
<keyword evidence="2" id="KW-1185">Reference proteome</keyword>
<gene>
    <name evidence="1" type="ORF">M6B38_229350</name>
</gene>
<dbReference type="Proteomes" id="UP001140949">
    <property type="component" value="Unassembled WGS sequence"/>
</dbReference>
<dbReference type="AlphaFoldDB" id="A0AAX6DU54"/>
<proteinExistence type="predicted"/>
<comment type="caution">
    <text evidence="1">The sequence shown here is derived from an EMBL/GenBank/DDBJ whole genome shotgun (WGS) entry which is preliminary data.</text>
</comment>
<reference evidence="1" key="1">
    <citation type="journal article" date="2023" name="GigaByte">
        <title>Genome assembly of the bearded iris, Iris pallida Lam.</title>
        <authorList>
            <person name="Bruccoleri R.E."/>
            <person name="Oakeley E.J."/>
            <person name="Faust A.M.E."/>
            <person name="Altorfer M."/>
            <person name="Dessus-Babus S."/>
            <person name="Burckhardt D."/>
            <person name="Oertli M."/>
            <person name="Naumann U."/>
            <person name="Petersen F."/>
            <person name="Wong J."/>
        </authorList>
    </citation>
    <scope>NUCLEOTIDE SEQUENCE</scope>
    <source>
        <strain evidence="1">GSM-AAB239-AS_SAM_17_03QT</strain>
    </source>
</reference>
<evidence type="ECO:0000313" key="2">
    <source>
        <dbReference type="Proteomes" id="UP001140949"/>
    </source>
</evidence>
<sequence>MEEIRRRVGADDRPLHMVKTILHELVKLRGTAIKGHLSMVPIDMEPTPIILAYINLNLQKTSLEVLLYGRPNTL</sequence>
<protein>
    <submittedName>
        <fullName evidence="1">Protein MOR1-like</fullName>
    </submittedName>
</protein>
<reference evidence="1" key="2">
    <citation type="submission" date="2023-04" db="EMBL/GenBank/DDBJ databases">
        <authorList>
            <person name="Bruccoleri R.E."/>
            <person name="Oakeley E.J."/>
            <person name="Faust A.-M."/>
            <person name="Dessus-Babus S."/>
            <person name="Altorfer M."/>
            <person name="Burckhardt D."/>
            <person name="Oertli M."/>
            <person name="Naumann U."/>
            <person name="Petersen F."/>
            <person name="Wong J."/>
        </authorList>
    </citation>
    <scope>NUCLEOTIDE SEQUENCE</scope>
    <source>
        <strain evidence="1">GSM-AAB239-AS_SAM_17_03QT</strain>
        <tissue evidence="1">Leaf</tissue>
    </source>
</reference>
<organism evidence="1 2">
    <name type="scientific">Iris pallida</name>
    <name type="common">Sweet iris</name>
    <dbReference type="NCBI Taxonomy" id="29817"/>
    <lineage>
        <taxon>Eukaryota</taxon>
        <taxon>Viridiplantae</taxon>
        <taxon>Streptophyta</taxon>
        <taxon>Embryophyta</taxon>
        <taxon>Tracheophyta</taxon>
        <taxon>Spermatophyta</taxon>
        <taxon>Magnoliopsida</taxon>
        <taxon>Liliopsida</taxon>
        <taxon>Asparagales</taxon>
        <taxon>Iridaceae</taxon>
        <taxon>Iridoideae</taxon>
        <taxon>Irideae</taxon>
        <taxon>Iris</taxon>
    </lineage>
</organism>
<accession>A0AAX6DU54</accession>